<feature type="compositionally biased region" description="Polar residues" evidence="1">
    <location>
        <begin position="42"/>
        <end position="56"/>
    </location>
</feature>
<comment type="caution">
    <text evidence="2">The sequence shown here is derived from an EMBL/GenBank/DDBJ whole genome shotgun (WGS) entry which is preliminary data.</text>
</comment>
<reference evidence="2" key="1">
    <citation type="submission" date="2019-08" db="EMBL/GenBank/DDBJ databases">
        <authorList>
            <person name="Kucharzyk K."/>
            <person name="Murdoch R.W."/>
            <person name="Higgins S."/>
            <person name="Loffler F."/>
        </authorList>
    </citation>
    <scope>NUCLEOTIDE SEQUENCE</scope>
</reference>
<accession>A0A645HWX0</accession>
<feature type="region of interest" description="Disordered" evidence="1">
    <location>
        <begin position="26"/>
        <end position="56"/>
    </location>
</feature>
<organism evidence="2">
    <name type="scientific">bioreactor metagenome</name>
    <dbReference type="NCBI Taxonomy" id="1076179"/>
    <lineage>
        <taxon>unclassified sequences</taxon>
        <taxon>metagenomes</taxon>
        <taxon>ecological metagenomes</taxon>
    </lineage>
</organism>
<name>A0A645HWX0_9ZZZZ</name>
<dbReference type="EMBL" id="VSSQ01101270">
    <property type="protein sequence ID" value="MPN43086.1"/>
    <property type="molecule type" value="Genomic_DNA"/>
</dbReference>
<evidence type="ECO:0000313" key="2">
    <source>
        <dbReference type="EMBL" id="MPN43086.1"/>
    </source>
</evidence>
<dbReference type="AlphaFoldDB" id="A0A645HWX0"/>
<sequence length="56" mass="5797">MAEANDAATCDCRKAEINKPSAVVANTKQSAPRLSPIKPPLSGTSNKATANITSVR</sequence>
<proteinExistence type="predicted"/>
<evidence type="ECO:0000256" key="1">
    <source>
        <dbReference type="SAM" id="MobiDB-lite"/>
    </source>
</evidence>
<gene>
    <name evidence="2" type="ORF">SDC9_190645</name>
</gene>
<protein>
    <submittedName>
        <fullName evidence="2">Uncharacterized protein</fullName>
    </submittedName>
</protein>